<dbReference type="AlphaFoldDB" id="A0A5C6TR70"/>
<dbReference type="EMBL" id="VOQQ01000001">
    <property type="protein sequence ID" value="TXC62927.1"/>
    <property type="molecule type" value="Genomic_DNA"/>
</dbReference>
<dbReference type="InterPro" id="IPR009875">
    <property type="entry name" value="PilZ_domain"/>
</dbReference>
<reference evidence="2 3" key="1">
    <citation type="journal article" date="2015" name="J. Microbiol.">
        <title>Sphingosinicella ginsenosidimutans sp. nov., with ginsenoside converting activity.</title>
        <authorList>
            <person name="Kim J.K."/>
            <person name="Kang M.S."/>
            <person name="Park S.C."/>
            <person name="Kim K.M."/>
            <person name="Choi K."/>
            <person name="Yoon M.H."/>
            <person name="Im W.T."/>
        </authorList>
    </citation>
    <scope>NUCLEOTIDE SEQUENCE [LARGE SCALE GENOMIC DNA]</scope>
    <source>
        <strain evidence="2 3">BS-11</strain>
    </source>
</reference>
<keyword evidence="3" id="KW-1185">Reference proteome</keyword>
<evidence type="ECO:0000259" key="1">
    <source>
        <dbReference type="Pfam" id="PF07238"/>
    </source>
</evidence>
<evidence type="ECO:0000313" key="3">
    <source>
        <dbReference type="Proteomes" id="UP000321249"/>
    </source>
</evidence>
<dbReference type="Proteomes" id="UP000321249">
    <property type="component" value="Unassembled WGS sequence"/>
</dbReference>
<feature type="domain" description="PilZ" evidence="1">
    <location>
        <begin position="39"/>
        <end position="105"/>
    </location>
</feature>
<accession>A0A5C6TR70</accession>
<evidence type="ECO:0000313" key="2">
    <source>
        <dbReference type="EMBL" id="TXC62927.1"/>
    </source>
</evidence>
<organism evidence="2 3">
    <name type="scientific">Allosphingosinicella ginsenosidimutans</name>
    <dbReference type="NCBI Taxonomy" id="1176539"/>
    <lineage>
        <taxon>Bacteria</taxon>
        <taxon>Pseudomonadati</taxon>
        <taxon>Pseudomonadota</taxon>
        <taxon>Alphaproteobacteria</taxon>
        <taxon>Sphingomonadales</taxon>
        <taxon>Sphingomonadaceae</taxon>
        <taxon>Allosphingosinicella</taxon>
    </lineage>
</organism>
<name>A0A5C6TR70_9SPHN</name>
<comment type="caution">
    <text evidence="2">The sequence shown here is derived from an EMBL/GenBank/DDBJ whole genome shotgun (WGS) entry which is preliminary data.</text>
</comment>
<dbReference type="GO" id="GO:0035438">
    <property type="term" value="F:cyclic-di-GMP binding"/>
    <property type="evidence" value="ECO:0007669"/>
    <property type="project" value="InterPro"/>
</dbReference>
<protein>
    <submittedName>
        <fullName evidence="2">PilZ domain-containing protein</fullName>
    </submittedName>
</protein>
<gene>
    <name evidence="2" type="ORF">FRZ32_04130</name>
</gene>
<sequence length="108" mass="12216">MFVREAKRMGRLSGNMITRREARTIDQRLESRHEGLVDCATLFFRGGVHMVQVVNISARGAMVESELEPRLGENVIVRFNGCSPIHAFVRWIRDGRLGLNFGCELTIG</sequence>
<dbReference type="Pfam" id="PF07238">
    <property type="entry name" value="PilZ"/>
    <property type="match status" value="1"/>
</dbReference>
<dbReference type="SUPFAM" id="SSF141371">
    <property type="entry name" value="PilZ domain-like"/>
    <property type="match status" value="1"/>
</dbReference>
<proteinExistence type="predicted"/>